<accession>A0A382KCL0</accession>
<dbReference type="AlphaFoldDB" id="A0A382KCL0"/>
<gene>
    <name evidence="1" type="ORF">METZ01_LOCUS274189</name>
</gene>
<dbReference type="EMBL" id="UINC01079383">
    <property type="protein sequence ID" value="SVC21335.1"/>
    <property type="molecule type" value="Genomic_DNA"/>
</dbReference>
<evidence type="ECO:0000313" key="1">
    <source>
        <dbReference type="EMBL" id="SVC21335.1"/>
    </source>
</evidence>
<sequence length="57" mass="6722">MIRLLIWCGLAYITYTLLKHSKLISKSKDPLVKEKDPYNKLNIEDADFEDINHEDQT</sequence>
<name>A0A382KCL0_9ZZZZ</name>
<proteinExistence type="predicted"/>
<organism evidence="1">
    <name type="scientific">marine metagenome</name>
    <dbReference type="NCBI Taxonomy" id="408172"/>
    <lineage>
        <taxon>unclassified sequences</taxon>
        <taxon>metagenomes</taxon>
        <taxon>ecological metagenomes</taxon>
    </lineage>
</organism>
<protein>
    <submittedName>
        <fullName evidence="1">Uncharacterized protein</fullName>
    </submittedName>
</protein>
<reference evidence="1" key="1">
    <citation type="submission" date="2018-05" db="EMBL/GenBank/DDBJ databases">
        <authorList>
            <person name="Lanie J.A."/>
            <person name="Ng W.-L."/>
            <person name="Kazmierczak K.M."/>
            <person name="Andrzejewski T.M."/>
            <person name="Davidsen T.M."/>
            <person name="Wayne K.J."/>
            <person name="Tettelin H."/>
            <person name="Glass J.I."/>
            <person name="Rusch D."/>
            <person name="Podicherti R."/>
            <person name="Tsui H.-C.T."/>
            <person name="Winkler M.E."/>
        </authorList>
    </citation>
    <scope>NUCLEOTIDE SEQUENCE</scope>
</reference>